<evidence type="ECO:0000256" key="1">
    <source>
        <dbReference type="SAM" id="MobiDB-lite"/>
    </source>
</evidence>
<dbReference type="Pfam" id="PF13472">
    <property type="entry name" value="Lipase_GDSL_2"/>
    <property type="match status" value="1"/>
</dbReference>
<name>A0ABN3JE07_9ACTN</name>
<dbReference type="PROSITE" id="PS51257">
    <property type="entry name" value="PROKAR_LIPOPROTEIN"/>
    <property type="match status" value="1"/>
</dbReference>
<protein>
    <recommendedName>
        <fullName evidence="3">SGNH hydrolase-type esterase domain-containing protein</fullName>
    </recommendedName>
</protein>
<dbReference type="InterPro" id="IPR013830">
    <property type="entry name" value="SGNH_hydro"/>
</dbReference>
<dbReference type="PANTHER" id="PTHR30383">
    <property type="entry name" value="THIOESTERASE 1/PROTEASE 1/LYSOPHOSPHOLIPASE L1"/>
    <property type="match status" value="1"/>
</dbReference>
<dbReference type="Proteomes" id="UP001501231">
    <property type="component" value="Unassembled WGS sequence"/>
</dbReference>
<reference evidence="4 5" key="1">
    <citation type="journal article" date="2019" name="Int. J. Syst. Evol. Microbiol.">
        <title>The Global Catalogue of Microorganisms (GCM) 10K type strain sequencing project: providing services to taxonomists for standard genome sequencing and annotation.</title>
        <authorList>
            <consortium name="The Broad Institute Genomics Platform"/>
            <consortium name="The Broad Institute Genome Sequencing Center for Infectious Disease"/>
            <person name="Wu L."/>
            <person name="Ma J."/>
        </authorList>
    </citation>
    <scope>NUCLEOTIDE SEQUENCE [LARGE SCALE GENOMIC DNA]</scope>
    <source>
        <strain evidence="4 5">JCM 3325</strain>
    </source>
</reference>
<accession>A0ABN3JE07</accession>
<dbReference type="CDD" id="cd00229">
    <property type="entry name" value="SGNH_hydrolase"/>
    <property type="match status" value="1"/>
</dbReference>
<organism evidence="4 5">
    <name type="scientific">Actinomadura vinacea</name>
    <dbReference type="NCBI Taxonomy" id="115336"/>
    <lineage>
        <taxon>Bacteria</taxon>
        <taxon>Bacillati</taxon>
        <taxon>Actinomycetota</taxon>
        <taxon>Actinomycetes</taxon>
        <taxon>Streptosporangiales</taxon>
        <taxon>Thermomonosporaceae</taxon>
        <taxon>Actinomadura</taxon>
    </lineage>
</organism>
<dbReference type="Gene3D" id="3.40.50.1110">
    <property type="entry name" value="SGNH hydrolase"/>
    <property type="match status" value="1"/>
</dbReference>
<dbReference type="RefSeq" id="WP_344591170.1">
    <property type="nucleotide sequence ID" value="NZ_BAAARW010000016.1"/>
</dbReference>
<sequence length="290" mass="30996">MPRLVWAAMAAVLVLCACVAAAARLGGSQSAPPSRGAAQDAPQRRAPVVFVLGDSYTVGIRGLKPERAYAAETARILGWQVVVAGLARTGFAGTGGTGETFSSLFTDQLAWRPTPDMVVISGGHNDVRMPPGVVAEKARRLLDTVRERWPRTQLLLMGPLWGGDPAPKALAVRDVLRGVAAARGVPFVDPLAGKWITGKVRKRNGNADRFIRSDGTHPNPDGNVYIAQRLAADLRKMKLDKPVLGRTKVAYTAPQPSPPSHAPAGDRHEQAIPGRGTEPDEVEPRRKRAP</sequence>
<gene>
    <name evidence="4" type="ORF">GCM10010191_43790</name>
</gene>
<evidence type="ECO:0000313" key="4">
    <source>
        <dbReference type="EMBL" id="GAA2426501.1"/>
    </source>
</evidence>
<dbReference type="InterPro" id="IPR036514">
    <property type="entry name" value="SGNH_hydro_sf"/>
</dbReference>
<feature type="chain" id="PRO_5046929463" description="SGNH hydrolase-type esterase domain-containing protein" evidence="2">
    <location>
        <begin position="23"/>
        <end position="290"/>
    </location>
</feature>
<dbReference type="PANTHER" id="PTHR30383:SF5">
    <property type="entry name" value="SGNH HYDROLASE-TYPE ESTERASE DOMAIN-CONTAINING PROTEIN"/>
    <property type="match status" value="1"/>
</dbReference>
<dbReference type="SUPFAM" id="SSF52266">
    <property type="entry name" value="SGNH hydrolase"/>
    <property type="match status" value="1"/>
</dbReference>
<keyword evidence="2" id="KW-0732">Signal</keyword>
<evidence type="ECO:0000259" key="3">
    <source>
        <dbReference type="Pfam" id="PF13472"/>
    </source>
</evidence>
<feature type="region of interest" description="Disordered" evidence="1">
    <location>
        <begin position="248"/>
        <end position="290"/>
    </location>
</feature>
<keyword evidence="5" id="KW-1185">Reference proteome</keyword>
<feature type="signal peptide" evidence="2">
    <location>
        <begin position="1"/>
        <end position="22"/>
    </location>
</feature>
<proteinExistence type="predicted"/>
<comment type="caution">
    <text evidence="4">The sequence shown here is derived from an EMBL/GenBank/DDBJ whole genome shotgun (WGS) entry which is preliminary data.</text>
</comment>
<evidence type="ECO:0000313" key="5">
    <source>
        <dbReference type="Proteomes" id="UP001501231"/>
    </source>
</evidence>
<evidence type="ECO:0000256" key="2">
    <source>
        <dbReference type="SAM" id="SignalP"/>
    </source>
</evidence>
<dbReference type="InterPro" id="IPR051532">
    <property type="entry name" value="Ester_Hydrolysis_Enzymes"/>
</dbReference>
<feature type="domain" description="SGNH hydrolase-type esterase" evidence="3">
    <location>
        <begin position="51"/>
        <end position="223"/>
    </location>
</feature>
<dbReference type="EMBL" id="BAAARW010000016">
    <property type="protein sequence ID" value="GAA2426501.1"/>
    <property type="molecule type" value="Genomic_DNA"/>
</dbReference>